<organism evidence="1 4">
    <name type="scientific">Candidatus Cryosericum hinesii</name>
    <dbReference type="NCBI Taxonomy" id="2290915"/>
    <lineage>
        <taxon>Bacteria</taxon>
        <taxon>Pseudomonadati</taxon>
        <taxon>Caldisericota/Cryosericota group</taxon>
        <taxon>Candidatus Cryosericota</taxon>
        <taxon>Candidatus Cryosericia</taxon>
        <taxon>Candidatus Cryosericales</taxon>
        <taxon>Candidatus Cryosericaceae</taxon>
        <taxon>Candidatus Cryosericum</taxon>
    </lineage>
</organism>
<dbReference type="EMBL" id="QXIX01000056">
    <property type="protein sequence ID" value="RIE12008.1"/>
    <property type="molecule type" value="Genomic_DNA"/>
</dbReference>
<name>A0A398DI09_9BACT</name>
<dbReference type="AlphaFoldDB" id="A0A398DI09"/>
<keyword evidence="3" id="KW-1185">Reference proteome</keyword>
<sequence length="102" mass="11007">MALSPFVSNKLCFRKDFNSESLRKFSCLLVQVLVVYVFATGSPGGEREVDEDGGGDVGLVRDQCAGMDDEEGIGHATVPMKFVHIRVQRGSPNGTVICGTQE</sequence>
<accession>A0A398DI09</accession>
<evidence type="ECO:0000313" key="2">
    <source>
        <dbReference type="EMBL" id="RIE12008.1"/>
    </source>
</evidence>
<proteinExistence type="predicted"/>
<comment type="caution">
    <text evidence="1">The sequence shown here is derived from an EMBL/GenBank/DDBJ whole genome shotgun (WGS) entry which is preliminary data.</text>
</comment>
<gene>
    <name evidence="2" type="ORF">SMC2_08010</name>
    <name evidence="1" type="ORF">SMC3_08655</name>
</gene>
<evidence type="ECO:0000313" key="4">
    <source>
        <dbReference type="Proteomes" id="UP000266042"/>
    </source>
</evidence>
<dbReference type="Proteomes" id="UP000266042">
    <property type="component" value="Unassembled WGS sequence"/>
</dbReference>
<reference evidence="3 4" key="1">
    <citation type="submission" date="2018-09" db="EMBL/GenBank/DDBJ databases">
        <title>Discovery and Ecogenomic Context for Candidatus Cryosericales, a Global Caldiserica Order Active in Thawing Permafrost.</title>
        <authorList>
            <person name="Martinez M.A."/>
            <person name="Woodcroft B.J."/>
            <person name="Ignacio Espinoza J.C."/>
            <person name="Zayed A."/>
            <person name="Singleton C.M."/>
            <person name="Boyd J."/>
            <person name="Li Y.-F."/>
            <person name="Purvine S."/>
            <person name="Maughan H."/>
            <person name="Hodgkins S.B."/>
            <person name="Anderson D."/>
            <person name="Sederholm M."/>
            <person name="Temperton B."/>
            <person name="Saleska S.R."/>
            <person name="Tyson G.W."/>
            <person name="Rich V.I."/>
        </authorList>
    </citation>
    <scope>NUCLEOTIDE SEQUENCE [LARGE SCALE GENOMIC DNA]</scope>
    <source>
        <strain evidence="2 3">SMC2</strain>
        <strain evidence="1 4">SMC3</strain>
    </source>
</reference>
<evidence type="ECO:0000313" key="1">
    <source>
        <dbReference type="EMBL" id="RIE11847.1"/>
    </source>
</evidence>
<evidence type="ECO:0000313" key="3">
    <source>
        <dbReference type="Proteomes" id="UP000265724"/>
    </source>
</evidence>
<dbReference type="EMBL" id="QXIW01000033">
    <property type="protein sequence ID" value="RIE11847.1"/>
    <property type="molecule type" value="Genomic_DNA"/>
</dbReference>
<dbReference type="Proteomes" id="UP000265724">
    <property type="component" value="Unassembled WGS sequence"/>
</dbReference>
<protein>
    <submittedName>
        <fullName evidence="1">Uncharacterized protein</fullName>
    </submittedName>
</protein>